<dbReference type="AlphaFoldDB" id="A0A0J8V9R3"/>
<dbReference type="RefSeq" id="WP_053111871.1">
    <property type="nucleotide sequence ID" value="NZ_AP024852.1"/>
</dbReference>
<dbReference type="STRING" id="680026.AB733_18510"/>
<feature type="domain" description="LysM" evidence="2">
    <location>
        <begin position="38"/>
        <end position="86"/>
    </location>
</feature>
<dbReference type="EMBL" id="PYLZ01000018">
    <property type="protein sequence ID" value="PSW20015.1"/>
    <property type="molecule type" value="Genomic_DNA"/>
</dbReference>
<protein>
    <submittedName>
        <fullName evidence="3">LysM peptidoglycan-binding domain-containing protein</fullName>
    </submittedName>
</protein>
<dbReference type="PROSITE" id="PS51257">
    <property type="entry name" value="PROKAR_LIPOPROTEIN"/>
    <property type="match status" value="1"/>
</dbReference>
<dbReference type="PROSITE" id="PS51782">
    <property type="entry name" value="LYSM"/>
    <property type="match status" value="1"/>
</dbReference>
<evidence type="ECO:0000313" key="3">
    <source>
        <dbReference type="EMBL" id="PSW20015.1"/>
    </source>
</evidence>
<dbReference type="InterPro" id="IPR018392">
    <property type="entry name" value="LysM"/>
</dbReference>
<dbReference type="SUPFAM" id="SSF54106">
    <property type="entry name" value="LysM domain"/>
    <property type="match status" value="1"/>
</dbReference>
<keyword evidence="4" id="KW-1185">Reference proteome</keyword>
<evidence type="ECO:0000259" key="2">
    <source>
        <dbReference type="PROSITE" id="PS51782"/>
    </source>
</evidence>
<feature type="signal peptide" evidence="1">
    <location>
        <begin position="1"/>
        <end position="23"/>
    </location>
</feature>
<organism evidence="3 4">
    <name type="scientific">Photobacterium swingsii</name>
    <dbReference type="NCBI Taxonomy" id="680026"/>
    <lineage>
        <taxon>Bacteria</taxon>
        <taxon>Pseudomonadati</taxon>
        <taxon>Pseudomonadota</taxon>
        <taxon>Gammaproteobacteria</taxon>
        <taxon>Vibrionales</taxon>
        <taxon>Vibrionaceae</taxon>
        <taxon>Photobacterium</taxon>
    </lineage>
</organism>
<dbReference type="PANTHER" id="PTHR34700">
    <property type="entry name" value="POTASSIUM BINDING PROTEIN KBP"/>
    <property type="match status" value="1"/>
</dbReference>
<dbReference type="InterPro" id="IPR036779">
    <property type="entry name" value="LysM_dom_sf"/>
</dbReference>
<dbReference type="Proteomes" id="UP000240481">
    <property type="component" value="Unassembled WGS sequence"/>
</dbReference>
<sequence>MKSLSFLFSCVLTVAACIQPSWASNGSHHLVLNDHIPDVYTVKTGDTLWDISNHFLATPWLWPKLWQANPNIENPHLIYPGDKLYLVWVDGQPRLQRKPSKVIKLSPTIKVTRSPITTLQSSLVLPYLTEHRLLSDEALATAPRVIGSDDQRKQLSTGDRVWADTLLPIGEAWWVYRPIDTYSRKGSKRVTVLKEVAKLSVLSQQGETSTLALQSYRQEINLNDVLLPAPVQGASADLHFSPANPPADIDAQIMGAVDGQSYIATSDVVVLDKGHLDALQAGHVLQLYHPATEVAGKKGSYDYKRSPYSGTQFQLAPRGIGEVMVIRAYEAFSLAVVLRSTEPFSAGVSARSPQLTP</sequence>
<reference evidence="3 4" key="1">
    <citation type="submission" date="2018-01" db="EMBL/GenBank/DDBJ databases">
        <title>Whole genome sequencing of Histamine producing bacteria.</title>
        <authorList>
            <person name="Butler K."/>
        </authorList>
    </citation>
    <scope>NUCLEOTIDE SEQUENCE [LARGE SCALE GENOMIC DNA]</scope>
    <source>
        <strain evidence="3 4">DSM 24669</strain>
    </source>
</reference>
<dbReference type="SMART" id="SM00257">
    <property type="entry name" value="LysM"/>
    <property type="match status" value="1"/>
</dbReference>
<name>A0A0J8V9R3_9GAMM</name>
<gene>
    <name evidence="3" type="ORF">C9I94_22735</name>
</gene>
<proteinExistence type="predicted"/>
<dbReference type="CDD" id="cd00118">
    <property type="entry name" value="LysM"/>
    <property type="match status" value="1"/>
</dbReference>
<dbReference type="InterPro" id="IPR052196">
    <property type="entry name" value="Bact_Kbp"/>
</dbReference>
<accession>A0A0J8V9R3</accession>
<feature type="chain" id="PRO_5030009055" evidence="1">
    <location>
        <begin position="24"/>
        <end position="357"/>
    </location>
</feature>
<dbReference type="Gene3D" id="3.10.350.10">
    <property type="entry name" value="LysM domain"/>
    <property type="match status" value="1"/>
</dbReference>
<dbReference type="Pfam" id="PF01476">
    <property type="entry name" value="LysM"/>
    <property type="match status" value="1"/>
</dbReference>
<comment type="caution">
    <text evidence="3">The sequence shown here is derived from an EMBL/GenBank/DDBJ whole genome shotgun (WGS) entry which is preliminary data.</text>
</comment>
<dbReference type="OrthoDB" id="9765158at2"/>
<dbReference type="PANTHER" id="PTHR34700:SF4">
    <property type="entry name" value="PHAGE-LIKE ELEMENT PBSX PROTEIN XKDP"/>
    <property type="match status" value="1"/>
</dbReference>
<evidence type="ECO:0000313" key="4">
    <source>
        <dbReference type="Proteomes" id="UP000240481"/>
    </source>
</evidence>
<keyword evidence="1" id="KW-0732">Signal</keyword>
<evidence type="ECO:0000256" key="1">
    <source>
        <dbReference type="SAM" id="SignalP"/>
    </source>
</evidence>